<reference evidence="1" key="1">
    <citation type="submission" date="2019-10" db="EMBL/GenBank/DDBJ databases">
        <authorList>
            <person name="Zhang R."/>
            <person name="Pan Y."/>
            <person name="Wang J."/>
            <person name="Ma R."/>
            <person name="Yu S."/>
        </authorList>
    </citation>
    <scope>NUCLEOTIDE SEQUENCE</scope>
    <source>
        <strain evidence="1">LA-IB0</strain>
        <tissue evidence="1">Leaf</tissue>
    </source>
</reference>
<accession>A0AAV6WKK9</accession>
<comment type="caution">
    <text evidence="1">The sequence shown here is derived from an EMBL/GenBank/DDBJ whole genome shotgun (WGS) entry which is preliminary data.</text>
</comment>
<protein>
    <submittedName>
        <fullName evidence="1">Uncharacterized protein</fullName>
    </submittedName>
</protein>
<evidence type="ECO:0000313" key="2">
    <source>
        <dbReference type="Proteomes" id="UP000826271"/>
    </source>
</evidence>
<evidence type="ECO:0000313" key="1">
    <source>
        <dbReference type="EMBL" id="KAG8371249.1"/>
    </source>
</evidence>
<name>A0AAV6WKK9_9LAMI</name>
<dbReference type="Proteomes" id="UP000826271">
    <property type="component" value="Unassembled WGS sequence"/>
</dbReference>
<dbReference type="AlphaFoldDB" id="A0AAV6WKK9"/>
<proteinExistence type="predicted"/>
<organism evidence="1 2">
    <name type="scientific">Buddleja alternifolia</name>
    <dbReference type="NCBI Taxonomy" id="168488"/>
    <lineage>
        <taxon>Eukaryota</taxon>
        <taxon>Viridiplantae</taxon>
        <taxon>Streptophyta</taxon>
        <taxon>Embryophyta</taxon>
        <taxon>Tracheophyta</taxon>
        <taxon>Spermatophyta</taxon>
        <taxon>Magnoliopsida</taxon>
        <taxon>eudicotyledons</taxon>
        <taxon>Gunneridae</taxon>
        <taxon>Pentapetalae</taxon>
        <taxon>asterids</taxon>
        <taxon>lamiids</taxon>
        <taxon>Lamiales</taxon>
        <taxon>Scrophulariaceae</taxon>
        <taxon>Buddlejeae</taxon>
        <taxon>Buddleja</taxon>
    </lineage>
</organism>
<keyword evidence="2" id="KW-1185">Reference proteome</keyword>
<dbReference type="EMBL" id="WHWC01000013">
    <property type="protein sequence ID" value="KAG8371249.1"/>
    <property type="molecule type" value="Genomic_DNA"/>
</dbReference>
<gene>
    <name evidence="1" type="ORF">BUALT_Bualt13G0068000</name>
</gene>
<sequence>MTLLIQDVINYGETQFANGTKLDHENSDKLVVQFDLRWGGGWPEEAGRRGSGEGVSVQNGWWLVGEIAWDCHHRQGGQRLWWRLPVWWD</sequence>